<accession>A0A660SEH8</accession>
<name>A0A660SEH8_UNCW3</name>
<proteinExistence type="predicted"/>
<gene>
    <name evidence="1" type="ORF">DRP53_08925</name>
</gene>
<comment type="caution">
    <text evidence="1">The sequence shown here is derived from an EMBL/GenBank/DDBJ whole genome shotgun (WGS) entry which is preliminary data.</text>
</comment>
<dbReference type="EMBL" id="QNBE01000100">
    <property type="protein sequence ID" value="RKX69188.1"/>
    <property type="molecule type" value="Genomic_DNA"/>
</dbReference>
<organism evidence="1 2">
    <name type="scientific">candidate division WOR-3 bacterium</name>
    <dbReference type="NCBI Taxonomy" id="2052148"/>
    <lineage>
        <taxon>Bacteria</taxon>
        <taxon>Bacteria division WOR-3</taxon>
    </lineage>
</organism>
<evidence type="ECO:0000313" key="2">
    <source>
        <dbReference type="Proteomes" id="UP000268469"/>
    </source>
</evidence>
<reference evidence="1 2" key="1">
    <citation type="submission" date="2018-06" db="EMBL/GenBank/DDBJ databases">
        <title>Extensive metabolic versatility and redundancy in microbially diverse, dynamic hydrothermal sediments.</title>
        <authorList>
            <person name="Dombrowski N."/>
            <person name="Teske A."/>
            <person name="Baker B.J."/>
        </authorList>
    </citation>
    <scope>NUCLEOTIDE SEQUENCE [LARGE SCALE GENOMIC DNA]</scope>
    <source>
        <strain evidence="1">B36_G15</strain>
    </source>
</reference>
<protein>
    <submittedName>
        <fullName evidence="1">Uncharacterized protein</fullName>
    </submittedName>
</protein>
<dbReference type="AlphaFoldDB" id="A0A660SEH8"/>
<dbReference type="Proteomes" id="UP000268469">
    <property type="component" value="Unassembled WGS sequence"/>
</dbReference>
<evidence type="ECO:0000313" key="1">
    <source>
        <dbReference type="EMBL" id="RKX69188.1"/>
    </source>
</evidence>
<sequence length="78" mass="8675">MDGEFKKEAPADPGPLSCAVLFGKEWTYRVKQNVSYDFLYGNRIGIYPPGRIGQGLNPRIYFLKPLNGGGVSKVVKVR</sequence>